<feature type="transmembrane region" description="Helical" evidence="10">
    <location>
        <begin position="297"/>
        <end position="317"/>
    </location>
</feature>
<feature type="transmembrane region" description="Helical" evidence="10">
    <location>
        <begin position="417"/>
        <end position="442"/>
    </location>
</feature>
<evidence type="ECO:0000256" key="9">
    <source>
        <dbReference type="SAM" id="MobiDB-lite"/>
    </source>
</evidence>
<feature type="region of interest" description="Disordered" evidence="9">
    <location>
        <begin position="1"/>
        <end position="26"/>
    </location>
</feature>
<feature type="transmembrane region" description="Helical" evidence="10">
    <location>
        <begin position="228"/>
        <end position="255"/>
    </location>
</feature>
<evidence type="ECO:0000256" key="6">
    <source>
        <dbReference type="ARBA" id="ARBA00022989"/>
    </source>
</evidence>
<dbReference type="InterPro" id="IPR045349">
    <property type="entry name" value="SLC41A1-3"/>
</dbReference>
<dbReference type="Proteomes" id="UP000703269">
    <property type="component" value="Unassembled WGS sequence"/>
</dbReference>
<evidence type="ECO:0000256" key="4">
    <source>
        <dbReference type="ARBA" id="ARBA00022692"/>
    </source>
</evidence>
<organism evidence="12 13">
    <name type="scientific">Phanerochaete sordida</name>
    <dbReference type="NCBI Taxonomy" id="48140"/>
    <lineage>
        <taxon>Eukaryota</taxon>
        <taxon>Fungi</taxon>
        <taxon>Dikarya</taxon>
        <taxon>Basidiomycota</taxon>
        <taxon>Agaricomycotina</taxon>
        <taxon>Agaricomycetes</taxon>
        <taxon>Polyporales</taxon>
        <taxon>Phanerochaetaceae</taxon>
        <taxon>Phanerochaete</taxon>
    </lineage>
</organism>
<evidence type="ECO:0000256" key="2">
    <source>
        <dbReference type="ARBA" id="ARBA00009749"/>
    </source>
</evidence>
<keyword evidence="13" id="KW-1185">Reference proteome</keyword>
<feature type="transmembrane region" description="Helical" evidence="10">
    <location>
        <begin position="448"/>
        <end position="467"/>
    </location>
</feature>
<keyword evidence="3" id="KW-0813">Transport</keyword>
<keyword evidence="6 10" id="KW-1133">Transmembrane helix</keyword>
<evidence type="ECO:0000256" key="1">
    <source>
        <dbReference type="ARBA" id="ARBA00004141"/>
    </source>
</evidence>
<keyword evidence="4 10" id="KW-0812">Transmembrane</keyword>
<accession>A0A9P3G2W5</accession>
<evidence type="ECO:0000313" key="12">
    <source>
        <dbReference type="EMBL" id="GJE88053.1"/>
    </source>
</evidence>
<dbReference type="GO" id="GO:0005886">
    <property type="term" value="C:plasma membrane"/>
    <property type="evidence" value="ECO:0007669"/>
    <property type="project" value="TreeGrafter"/>
</dbReference>
<comment type="caution">
    <text evidence="12">The sequence shown here is derived from an EMBL/GenBank/DDBJ whole genome shotgun (WGS) entry which is preliminary data.</text>
</comment>
<feature type="domain" description="SLC41A/MgtE integral membrane" evidence="11">
    <location>
        <begin position="118"/>
        <end position="284"/>
    </location>
</feature>
<evidence type="ECO:0000256" key="10">
    <source>
        <dbReference type="SAM" id="Phobius"/>
    </source>
</evidence>
<reference evidence="12 13" key="1">
    <citation type="submission" date="2021-08" db="EMBL/GenBank/DDBJ databases">
        <title>Draft Genome Sequence of Phanerochaete sordida strain YK-624.</title>
        <authorList>
            <person name="Mori T."/>
            <person name="Dohra H."/>
            <person name="Suzuki T."/>
            <person name="Kawagishi H."/>
            <person name="Hirai H."/>
        </authorList>
    </citation>
    <scope>NUCLEOTIDE SEQUENCE [LARGE SCALE GENOMIC DNA]</scope>
    <source>
        <strain evidence="12 13">YK-624</strain>
    </source>
</reference>
<dbReference type="AlphaFoldDB" id="A0A9P3G2W5"/>
<feature type="transmembrane region" description="Helical" evidence="10">
    <location>
        <begin position="161"/>
        <end position="181"/>
    </location>
</feature>
<evidence type="ECO:0000256" key="8">
    <source>
        <dbReference type="ARBA" id="ARBA00023136"/>
    </source>
</evidence>
<feature type="transmembrane region" description="Helical" evidence="10">
    <location>
        <begin position="359"/>
        <end position="378"/>
    </location>
</feature>
<evidence type="ECO:0000313" key="13">
    <source>
        <dbReference type="Proteomes" id="UP000703269"/>
    </source>
</evidence>
<comment type="similarity">
    <text evidence="2">Belongs to the SLC41A transporter family.</text>
</comment>
<gene>
    <name evidence="12" type="ORF">PsYK624_041360</name>
</gene>
<comment type="subcellular location">
    <subcellularLocation>
        <location evidence="1">Membrane</location>
        <topology evidence="1">Multi-pass membrane protein</topology>
    </subcellularLocation>
</comment>
<dbReference type="OrthoDB" id="666972at2759"/>
<evidence type="ECO:0000256" key="5">
    <source>
        <dbReference type="ARBA" id="ARBA00022842"/>
    </source>
</evidence>
<feature type="region of interest" description="Disordered" evidence="9">
    <location>
        <begin position="38"/>
        <end position="69"/>
    </location>
</feature>
<dbReference type="GO" id="GO:0008324">
    <property type="term" value="F:monoatomic cation transmembrane transporter activity"/>
    <property type="evidence" value="ECO:0007669"/>
    <property type="project" value="InterPro"/>
</dbReference>
<feature type="transmembrane region" description="Helical" evidence="10">
    <location>
        <begin position="488"/>
        <end position="513"/>
    </location>
</feature>
<dbReference type="Gene3D" id="1.10.357.20">
    <property type="entry name" value="SLC41 divalent cation transporters, integral membrane domain"/>
    <property type="match status" value="2"/>
</dbReference>
<dbReference type="PANTHER" id="PTHR16228">
    <property type="entry name" value="DIVALENT CATION TRANSPORTER SOLUTE CARRIER FAMILY 41"/>
    <property type="match status" value="1"/>
</dbReference>
<keyword evidence="5" id="KW-0460">Magnesium</keyword>
<evidence type="ECO:0000256" key="3">
    <source>
        <dbReference type="ARBA" id="ARBA00022448"/>
    </source>
</evidence>
<dbReference type="InterPro" id="IPR036739">
    <property type="entry name" value="SLC41_membr_dom_sf"/>
</dbReference>
<feature type="transmembrane region" description="Helical" evidence="10">
    <location>
        <begin position="84"/>
        <end position="102"/>
    </location>
</feature>
<keyword evidence="7" id="KW-0406">Ion transport</keyword>
<sequence>MYEEDCADAGSDPEHAALEGDSPNQNRFNVQLQTVYEVENEEDSDADDDPSKALLSPRECVSPQPPAENKWHDTRRIVVETGPTLVLTTVGLLFSGVILNNISRWKAMEKVNELIIIIPVILNLKGNLELNLSARLGTAANVGELDDPAVRRKVILGNLSLLQVQSTIVSFVAAIMAFVLARFVAPRLVTTAGAAASDVWMVSNGTADLRVLDRNSLLLKKPGGLDEFVLTASSSMLATCLSSALLGVFMSTLVVFCRKIGVDPDNIAPPVAACLGDLVPLVLLGEVSTFNIRFMRSPLPLVILLALMASAVGWVAVTRRNDCVKHFLWQGWLPLFVAMLISCVAGMILDIYVSQYRGFAILAILISGLPGNVGAIVVSRLSTTLHASSDVVKRLPCVSADVFPKALSKPSPAIRTVMLALLGVTIPIEVAFLVTLLAVGWIRVTVPFLFVSLAFFCVAVVASLYLARTLTNLLWRRGLDPDIYALPIHSAIVDLAGLLLLVACFEIVAHMGMLMQNSIDGLM</sequence>
<protein>
    <submittedName>
        <fullName evidence="12">Magnesium transporter</fullName>
    </submittedName>
</protein>
<dbReference type="Pfam" id="PF01769">
    <property type="entry name" value="MgtE"/>
    <property type="match status" value="2"/>
</dbReference>
<feature type="compositionally biased region" description="Acidic residues" evidence="9">
    <location>
        <begin position="38"/>
        <end position="48"/>
    </location>
</feature>
<dbReference type="PANTHER" id="PTHR16228:SF7">
    <property type="entry name" value="SLC41A_MGTE INTEGRAL MEMBRANE DOMAIN-CONTAINING PROTEIN"/>
    <property type="match status" value="1"/>
</dbReference>
<keyword evidence="8 10" id="KW-0472">Membrane</keyword>
<dbReference type="EMBL" id="BPQB01000008">
    <property type="protein sequence ID" value="GJE88053.1"/>
    <property type="molecule type" value="Genomic_DNA"/>
</dbReference>
<dbReference type="SUPFAM" id="SSF161093">
    <property type="entry name" value="MgtE membrane domain-like"/>
    <property type="match status" value="2"/>
</dbReference>
<evidence type="ECO:0000256" key="7">
    <source>
        <dbReference type="ARBA" id="ARBA00023065"/>
    </source>
</evidence>
<proteinExistence type="inferred from homology"/>
<feature type="domain" description="SLC41A/MgtE integral membrane" evidence="11">
    <location>
        <begin position="365"/>
        <end position="504"/>
    </location>
</feature>
<feature type="transmembrane region" description="Helical" evidence="10">
    <location>
        <begin position="329"/>
        <end position="353"/>
    </location>
</feature>
<name>A0A9P3G2W5_9APHY</name>
<evidence type="ECO:0000259" key="11">
    <source>
        <dbReference type="Pfam" id="PF01769"/>
    </source>
</evidence>
<dbReference type="InterPro" id="IPR006667">
    <property type="entry name" value="SLC41_membr_dom"/>
</dbReference>